<organism evidence="2 3">
    <name type="scientific">Penicillium malachiteum</name>
    <dbReference type="NCBI Taxonomy" id="1324776"/>
    <lineage>
        <taxon>Eukaryota</taxon>
        <taxon>Fungi</taxon>
        <taxon>Dikarya</taxon>
        <taxon>Ascomycota</taxon>
        <taxon>Pezizomycotina</taxon>
        <taxon>Eurotiomycetes</taxon>
        <taxon>Eurotiomycetidae</taxon>
        <taxon>Eurotiales</taxon>
        <taxon>Aspergillaceae</taxon>
        <taxon>Penicillium</taxon>
    </lineage>
</organism>
<proteinExistence type="predicted"/>
<evidence type="ECO:0000313" key="2">
    <source>
        <dbReference type="EMBL" id="KAJ5724939.1"/>
    </source>
</evidence>
<accession>A0AAD6MVR4</accession>
<reference evidence="2" key="2">
    <citation type="submission" date="2023-01" db="EMBL/GenBank/DDBJ databases">
        <authorList>
            <person name="Petersen C."/>
        </authorList>
    </citation>
    <scope>NUCLEOTIDE SEQUENCE</scope>
    <source>
        <strain evidence="2">IBT 17514</strain>
    </source>
</reference>
<feature type="region of interest" description="Disordered" evidence="1">
    <location>
        <begin position="1"/>
        <end position="44"/>
    </location>
</feature>
<protein>
    <submittedName>
        <fullName evidence="2">Uncharacterized protein</fullName>
    </submittedName>
</protein>
<sequence length="109" mass="11754">MSNQGRPTDPTGEQGAPTRDNQREHASAAESSSNSTSNGSLDREDREMIYYNSLLQKLLDLIAHGDEASVARVISTIRSGASHDQILDIIDQFSNPGRTNGASNGTHSR</sequence>
<name>A0AAD6MVR4_9EURO</name>
<evidence type="ECO:0000256" key="1">
    <source>
        <dbReference type="SAM" id="MobiDB-lite"/>
    </source>
</evidence>
<evidence type="ECO:0000313" key="3">
    <source>
        <dbReference type="Proteomes" id="UP001215712"/>
    </source>
</evidence>
<dbReference type="EMBL" id="JAQJAN010000008">
    <property type="protein sequence ID" value="KAJ5724939.1"/>
    <property type="molecule type" value="Genomic_DNA"/>
</dbReference>
<comment type="caution">
    <text evidence="2">The sequence shown here is derived from an EMBL/GenBank/DDBJ whole genome shotgun (WGS) entry which is preliminary data.</text>
</comment>
<reference evidence="2" key="1">
    <citation type="journal article" date="2023" name="IMA Fungus">
        <title>Comparative genomic study of the Penicillium genus elucidates a diverse pangenome and 15 lateral gene transfer events.</title>
        <authorList>
            <person name="Petersen C."/>
            <person name="Sorensen T."/>
            <person name="Nielsen M.R."/>
            <person name="Sondergaard T.E."/>
            <person name="Sorensen J.L."/>
            <person name="Fitzpatrick D.A."/>
            <person name="Frisvad J.C."/>
            <person name="Nielsen K.L."/>
        </authorList>
    </citation>
    <scope>NUCLEOTIDE SEQUENCE</scope>
    <source>
        <strain evidence="2">IBT 17514</strain>
    </source>
</reference>
<gene>
    <name evidence="2" type="ORF">N7493_006667</name>
</gene>
<keyword evidence="3" id="KW-1185">Reference proteome</keyword>
<dbReference type="AlphaFoldDB" id="A0AAD6MVR4"/>
<dbReference type="Proteomes" id="UP001215712">
    <property type="component" value="Unassembled WGS sequence"/>
</dbReference>
<feature type="compositionally biased region" description="Low complexity" evidence="1">
    <location>
        <begin position="28"/>
        <end position="40"/>
    </location>
</feature>